<sequence length="338" mass="38573">MVRRTPWGGLSFLILWLGSIFAVFAFLQDRVYWIAAFGVAVLWSVLFPLLLSYWTWLWRLFSNEPASKAAGSPPSYEYHPRTIELTKPLAPITTLPLHFGEVYGATETYDQERGWIFRTDWYYFTDRSGLFLVLRDEELQVLDERFLLAGRWLIDTELLDAHALSTRCVGAELAKRATVLSERLAMRKGPSRRVHSDVVAYSRVTRYGPFAIPEYLLSGKIDSAALAEALRSALPQRIEISPNVPRTVTRDLLARWLEYLPVYVSINGETCPGVVLLADVNYGLLADPKDGSRPSPWATDRQTLSIDAWEFDDTASLVARNYTWVAGKGWYRTADYYR</sequence>
<evidence type="ECO:0000313" key="2">
    <source>
        <dbReference type="EMBL" id="MFC3148353.1"/>
    </source>
</evidence>
<name>A0ABV7H358_9BURK</name>
<keyword evidence="1" id="KW-0812">Transmembrane</keyword>
<keyword evidence="1" id="KW-0472">Membrane</keyword>
<keyword evidence="3" id="KW-1185">Reference proteome</keyword>
<comment type="caution">
    <text evidence="2">The sequence shown here is derived from an EMBL/GenBank/DDBJ whole genome shotgun (WGS) entry which is preliminary data.</text>
</comment>
<dbReference type="EMBL" id="JBHRTI010000004">
    <property type="protein sequence ID" value="MFC3148353.1"/>
    <property type="molecule type" value="Genomic_DNA"/>
</dbReference>
<feature type="transmembrane region" description="Helical" evidence="1">
    <location>
        <begin position="7"/>
        <end position="27"/>
    </location>
</feature>
<organism evidence="2 3">
    <name type="scientific">Piscinibacterium candidicorallinum</name>
    <dbReference type="NCBI Taxonomy" id="1793872"/>
    <lineage>
        <taxon>Bacteria</taxon>
        <taxon>Pseudomonadati</taxon>
        <taxon>Pseudomonadota</taxon>
        <taxon>Betaproteobacteria</taxon>
        <taxon>Burkholderiales</taxon>
        <taxon>Piscinibacterium</taxon>
    </lineage>
</organism>
<evidence type="ECO:0000313" key="3">
    <source>
        <dbReference type="Proteomes" id="UP001595556"/>
    </source>
</evidence>
<reference evidence="3" key="1">
    <citation type="journal article" date="2019" name="Int. J. Syst. Evol. Microbiol.">
        <title>The Global Catalogue of Microorganisms (GCM) 10K type strain sequencing project: providing services to taxonomists for standard genome sequencing and annotation.</title>
        <authorList>
            <consortium name="The Broad Institute Genomics Platform"/>
            <consortium name="The Broad Institute Genome Sequencing Center for Infectious Disease"/>
            <person name="Wu L."/>
            <person name="Ma J."/>
        </authorList>
    </citation>
    <scope>NUCLEOTIDE SEQUENCE [LARGE SCALE GENOMIC DNA]</scope>
    <source>
        <strain evidence="3">KCTC 52168</strain>
    </source>
</reference>
<evidence type="ECO:0000256" key="1">
    <source>
        <dbReference type="SAM" id="Phobius"/>
    </source>
</evidence>
<keyword evidence="1" id="KW-1133">Transmembrane helix</keyword>
<gene>
    <name evidence="2" type="ORF">ACFOEN_12050</name>
</gene>
<protein>
    <submittedName>
        <fullName evidence="2">Uncharacterized protein</fullName>
    </submittedName>
</protein>
<proteinExistence type="predicted"/>
<accession>A0ABV7H358</accession>
<feature type="transmembrane region" description="Helical" evidence="1">
    <location>
        <begin position="33"/>
        <end position="58"/>
    </location>
</feature>
<dbReference type="Proteomes" id="UP001595556">
    <property type="component" value="Unassembled WGS sequence"/>
</dbReference>